<dbReference type="Gene3D" id="1.10.287.70">
    <property type="match status" value="1"/>
</dbReference>
<evidence type="ECO:0000259" key="2">
    <source>
        <dbReference type="Pfam" id="PF07885"/>
    </source>
</evidence>
<accession>A0A9X5E215</accession>
<feature type="transmembrane region" description="Helical" evidence="1">
    <location>
        <begin position="135"/>
        <end position="156"/>
    </location>
</feature>
<dbReference type="SUPFAM" id="SSF81324">
    <property type="entry name" value="Voltage-gated potassium channels"/>
    <property type="match status" value="1"/>
</dbReference>
<feature type="transmembrane region" description="Helical" evidence="1">
    <location>
        <begin position="69"/>
        <end position="90"/>
    </location>
</feature>
<keyword evidence="1" id="KW-1133">Transmembrane helix</keyword>
<evidence type="ECO:0000313" key="3">
    <source>
        <dbReference type="EMBL" id="NHC33393.1"/>
    </source>
</evidence>
<protein>
    <submittedName>
        <fullName evidence="3">Two pore domain potassium channel family protein</fullName>
    </submittedName>
</protein>
<sequence>MDLLLKLTGAGIIFLTLLDIYLTVLFHRLGSSIISMPLNRGIWCLFRLLTQIIPSKSDRLLAHSGSMMIVAILAVWAAALISGFALIILPELGSAIQASEGQTPTDFITALYYSGFSLTTLGTGDLVPKTATYRLLTLLEAALGFSSFTITITYLLSVYNALITRNTFALSLYHRTDGKGDAAELLARLGASGELSGIQQDLSNMARDLIELLELQHSYPVLIYFRFRETYYTLPRVILLAIDTATLIKSALNAEKYRSLLHSTAVAELWGGSTHILSELSQSILPKHRIKCDRQMELVWRKRYYDALERLSAEGIETTTDREAGADLYVALRRKWQPLLTTLSNYLVVDL</sequence>
<dbReference type="GO" id="GO:0034220">
    <property type="term" value="P:monoatomic ion transmembrane transport"/>
    <property type="evidence" value="ECO:0007669"/>
    <property type="project" value="UniProtKB-KW"/>
</dbReference>
<keyword evidence="3" id="KW-0406">Ion transport</keyword>
<reference evidence="3 4" key="1">
    <citation type="journal article" date="2015" name="Genome Announc.">
        <title>Draft Genome Sequence of the Terrestrial Cyanobacterium Scytonema millei VB511283, Isolated from Eastern India.</title>
        <authorList>
            <person name="Sen D."/>
            <person name="Chandrababunaidu M.M."/>
            <person name="Singh D."/>
            <person name="Sanghi N."/>
            <person name="Ghorai A."/>
            <person name="Mishra G.P."/>
            <person name="Madduluri M."/>
            <person name="Adhikary S.P."/>
            <person name="Tripathy S."/>
        </authorList>
    </citation>
    <scope>NUCLEOTIDE SEQUENCE [LARGE SCALE GENOMIC DNA]</scope>
    <source>
        <strain evidence="3 4">VB511283</strain>
    </source>
</reference>
<dbReference type="Proteomes" id="UP000031532">
    <property type="component" value="Unassembled WGS sequence"/>
</dbReference>
<name>A0A9X5E215_9CYAN</name>
<evidence type="ECO:0000256" key="1">
    <source>
        <dbReference type="SAM" id="Phobius"/>
    </source>
</evidence>
<feature type="transmembrane region" description="Helical" evidence="1">
    <location>
        <begin position="7"/>
        <end position="26"/>
    </location>
</feature>
<dbReference type="AlphaFoldDB" id="A0A9X5E215"/>
<feature type="domain" description="Potassium channel" evidence="2">
    <location>
        <begin position="84"/>
        <end position="158"/>
    </location>
</feature>
<dbReference type="OrthoDB" id="9785126at2"/>
<comment type="caution">
    <text evidence="3">The sequence shown here is derived from an EMBL/GenBank/DDBJ whole genome shotgun (WGS) entry which is preliminary data.</text>
</comment>
<dbReference type="InterPro" id="IPR013099">
    <property type="entry name" value="K_chnl_dom"/>
</dbReference>
<dbReference type="RefSeq" id="WP_039714988.1">
    <property type="nucleotide sequence ID" value="NZ_JTJC03000001.1"/>
</dbReference>
<keyword evidence="3" id="KW-0813">Transport</keyword>
<keyword evidence="1" id="KW-0472">Membrane</keyword>
<keyword evidence="3" id="KW-0407">Ion channel</keyword>
<evidence type="ECO:0000313" key="4">
    <source>
        <dbReference type="Proteomes" id="UP000031532"/>
    </source>
</evidence>
<dbReference type="EMBL" id="JTJC03000001">
    <property type="protein sequence ID" value="NHC33393.1"/>
    <property type="molecule type" value="Genomic_DNA"/>
</dbReference>
<keyword evidence="1" id="KW-0812">Transmembrane</keyword>
<dbReference type="Pfam" id="PF07885">
    <property type="entry name" value="Ion_trans_2"/>
    <property type="match status" value="1"/>
</dbReference>
<organism evidence="3 4">
    <name type="scientific">Scytonema millei VB511283</name>
    <dbReference type="NCBI Taxonomy" id="1245923"/>
    <lineage>
        <taxon>Bacteria</taxon>
        <taxon>Bacillati</taxon>
        <taxon>Cyanobacteriota</taxon>
        <taxon>Cyanophyceae</taxon>
        <taxon>Nostocales</taxon>
        <taxon>Scytonemataceae</taxon>
        <taxon>Scytonema</taxon>
    </lineage>
</organism>
<gene>
    <name evidence="3" type="ORF">QH73_0001715</name>
</gene>
<proteinExistence type="predicted"/>
<keyword evidence="4" id="KW-1185">Reference proteome</keyword>